<organism evidence="3 4">
    <name type="scientific">Derxia gummosa DSM 723</name>
    <dbReference type="NCBI Taxonomy" id="1121388"/>
    <lineage>
        <taxon>Bacteria</taxon>
        <taxon>Pseudomonadati</taxon>
        <taxon>Pseudomonadota</taxon>
        <taxon>Betaproteobacteria</taxon>
        <taxon>Burkholderiales</taxon>
        <taxon>Alcaligenaceae</taxon>
        <taxon>Derxia</taxon>
    </lineage>
</organism>
<dbReference type="PANTHER" id="PTHR13696:SF98">
    <property type="entry name" value="PLASMID PARTITION PROTEIN A"/>
    <property type="match status" value="1"/>
</dbReference>
<dbReference type="PANTHER" id="PTHR13696">
    <property type="entry name" value="P-LOOP CONTAINING NUCLEOSIDE TRIPHOSPHATE HYDROLASE"/>
    <property type="match status" value="1"/>
</dbReference>
<keyword evidence="3" id="KW-1185">Reference proteome</keyword>
<name>A0A8B6XBB7_9BURK</name>
<reference evidence="4" key="1">
    <citation type="submission" date="2025-08" db="UniProtKB">
        <authorList>
            <consortium name="RefSeq"/>
        </authorList>
    </citation>
    <scope>IDENTIFICATION</scope>
</reference>
<evidence type="ECO:0000259" key="2">
    <source>
        <dbReference type="Pfam" id="PF13614"/>
    </source>
</evidence>
<dbReference type="OrthoDB" id="8950613at2"/>
<evidence type="ECO:0000313" key="4">
    <source>
        <dbReference type="RefSeq" id="WP_084545036.1"/>
    </source>
</evidence>
<dbReference type="InterPro" id="IPR025669">
    <property type="entry name" value="AAA_dom"/>
</dbReference>
<dbReference type="InterPro" id="IPR027417">
    <property type="entry name" value="P-loop_NTPase"/>
</dbReference>
<dbReference type="Gene3D" id="3.40.50.300">
    <property type="entry name" value="P-loop containing nucleotide triphosphate hydrolases"/>
    <property type="match status" value="1"/>
</dbReference>
<dbReference type="InterPro" id="IPR050678">
    <property type="entry name" value="DNA_Partitioning_ATPase"/>
</dbReference>
<accession>A0A8B6XBB7</accession>
<evidence type="ECO:0000256" key="1">
    <source>
        <dbReference type="SAM" id="MobiDB-lite"/>
    </source>
</evidence>
<sequence>MSRETKSRSKSKVLAEPPPVQAPGLIGADELHGLDEHLSAMMDRLKAAIYKPAGTKPTPVFNAAQLARLCGKSGSTMLRNLEKAAELGLADGLAEGATGSQRSFTLEQAIDWVCALGGAAYQRREGQQAAVITVGFFKGGVGKTIVATSLAQGLALKGYKVLTIDFDPQGSMTAMLGVDPATVEAEETFTPLGTPPGHPLHRTTLAESIRPTYWTGVDLVAGSTNLFQCEFYLPLRAMNAQAEGRQFNFLEVLAKGLRQIREDYDFVIIDTPPALSYTTMNAYLAADAVLMPIVPEGLSLQSSAQFWDMFTELFDTAEKLRDTPKRYAWLGVVPSKVESHKPAVQSMLKWIRGFYGEYVMTSELPQTDVVKTGGTTLGTVYDISKYVGSNKTYERAREAFDRLVNEVELMTRRHYWGEELADDITGGKA</sequence>
<dbReference type="SUPFAM" id="SSF52540">
    <property type="entry name" value="P-loop containing nucleoside triphosphate hydrolases"/>
    <property type="match status" value="1"/>
</dbReference>
<dbReference type="AlphaFoldDB" id="A0A8B6XBB7"/>
<proteinExistence type="predicted"/>
<protein>
    <submittedName>
        <fullName evidence="4">AAA family ATPase</fullName>
    </submittedName>
</protein>
<dbReference type="RefSeq" id="WP_084545036.1">
    <property type="nucleotide sequence ID" value="NZ_AXWS01000013.1"/>
</dbReference>
<feature type="region of interest" description="Disordered" evidence="1">
    <location>
        <begin position="1"/>
        <end position="22"/>
    </location>
</feature>
<dbReference type="CDD" id="cd02042">
    <property type="entry name" value="ParAB_family"/>
    <property type="match status" value="1"/>
</dbReference>
<dbReference type="Pfam" id="PF13614">
    <property type="entry name" value="AAA_31"/>
    <property type="match status" value="1"/>
</dbReference>
<feature type="domain" description="AAA" evidence="2">
    <location>
        <begin position="130"/>
        <end position="316"/>
    </location>
</feature>
<dbReference type="Proteomes" id="UP000675920">
    <property type="component" value="Unplaced"/>
</dbReference>
<evidence type="ECO:0000313" key="3">
    <source>
        <dbReference type="Proteomes" id="UP000675920"/>
    </source>
</evidence>